<dbReference type="KEGG" id="tse:THMIRHAS_04660"/>
<keyword evidence="4" id="KW-1185">Reference proteome</keyword>
<dbReference type="InterPro" id="IPR006860">
    <property type="entry name" value="FecR"/>
</dbReference>
<feature type="domain" description="FecR protein" evidence="2">
    <location>
        <begin position="46"/>
        <end position="148"/>
    </location>
</feature>
<sequence>MANFRISLFLLLWTISYSVLAEAGVVAFSVGETSVKKGQLIEVGQTITTGGNGHVHIRFIDGAKLSLRPNTVLTVETYQYDPDHPKNNRVKLFLEKGVARSVTGEAGKLNNEGFRMNTPISAIGIRGTDYTVITTEKMTRIMVSSGGVGISPFDKDCQPEDFGVCNSPNLVELFEGDSHLLEINHPRDRALLINLDSALQNPDLYQQDDYSKTLFLDENARLPDDLSTNNTPQIGWGHWNRYQPVLGELFIPMTPYLSTDWRVVSINQFFGLFLPDKDPELPKTGQLDFSLDRYQAFGIVDNRIETAQISNPNLTINFSDRSFQASFNVTSASISTVLSGKGVIDNIGFLRFSDASSRFSGALNQDLTQAGLLFEKTLNDNQRVLGSSAWIKK</sequence>
<gene>
    <name evidence="3" type="ORF">THMIRHAS_04660</name>
</gene>
<name>A0A6F8PSI7_9GAMM</name>
<reference evidence="4" key="1">
    <citation type="submission" date="2019-11" db="EMBL/GenBank/DDBJ databases">
        <title>Isolation and characterization of two novel species in the genus Thiomicrorhabdus.</title>
        <authorList>
            <person name="Mochizuki J."/>
            <person name="Kojima H."/>
            <person name="Fukui M."/>
        </authorList>
    </citation>
    <scope>NUCLEOTIDE SEQUENCE [LARGE SCALE GENOMIC DNA]</scope>
    <source>
        <strain evidence="4">aks77</strain>
    </source>
</reference>
<organism evidence="3 4">
    <name type="scientific">Thiosulfatimonas sediminis</name>
    <dbReference type="NCBI Taxonomy" id="2675054"/>
    <lineage>
        <taxon>Bacteria</taxon>
        <taxon>Pseudomonadati</taxon>
        <taxon>Pseudomonadota</taxon>
        <taxon>Gammaproteobacteria</taxon>
        <taxon>Thiotrichales</taxon>
        <taxon>Piscirickettsiaceae</taxon>
        <taxon>Thiosulfatimonas</taxon>
    </lineage>
</organism>
<accession>A0A6F8PSI7</accession>
<evidence type="ECO:0000259" key="2">
    <source>
        <dbReference type="Pfam" id="PF04773"/>
    </source>
</evidence>
<evidence type="ECO:0000313" key="3">
    <source>
        <dbReference type="EMBL" id="BBP45093.1"/>
    </source>
</evidence>
<feature type="chain" id="PRO_5026144335" description="FecR protein domain-containing protein" evidence="1">
    <location>
        <begin position="22"/>
        <end position="393"/>
    </location>
</feature>
<evidence type="ECO:0000256" key="1">
    <source>
        <dbReference type="SAM" id="SignalP"/>
    </source>
</evidence>
<evidence type="ECO:0000313" key="4">
    <source>
        <dbReference type="Proteomes" id="UP000501726"/>
    </source>
</evidence>
<dbReference type="Gene3D" id="2.60.120.1440">
    <property type="match status" value="1"/>
</dbReference>
<dbReference type="Pfam" id="PF04773">
    <property type="entry name" value="FecR"/>
    <property type="match status" value="1"/>
</dbReference>
<keyword evidence="1" id="KW-0732">Signal</keyword>
<dbReference type="AlphaFoldDB" id="A0A6F8PSI7"/>
<dbReference type="EMBL" id="AP021889">
    <property type="protein sequence ID" value="BBP45093.1"/>
    <property type="molecule type" value="Genomic_DNA"/>
</dbReference>
<proteinExistence type="predicted"/>
<dbReference type="PANTHER" id="PTHR38731">
    <property type="entry name" value="LIPL45-RELATED LIPOPROTEIN-RELATED"/>
    <property type="match status" value="1"/>
</dbReference>
<dbReference type="RefSeq" id="WP_173270338.1">
    <property type="nucleotide sequence ID" value="NZ_AP021889.1"/>
</dbReference>
<feature type="signal peptide" evidence="1">
    <location>
        <begin position="1"/>
        <end position="21"/>
    </location>
</feature>
<dbReference type="Proteomes" id="UP000501726">
    <property type="component" value="Chromosome"/>
</dbReference>
<dbReference type="PANTHER" id="PTHR38731:SF3">
    <property type="entry name" value="BLL6125 PROTEIN"/>
    <property type="match status" value="1"/>
</dbReference>
<protein>
    <recommendedName>
        <fullName evidence="2">FecR protein domain-containing protein</fullName>
    </recommendedName>
</protein>